<protein>
    <submittedName>
        <fullName evidence="1">Uncharacterized protein</fullName>
    </submittedName>
</protein>
<proteinExistence type="predicted"/>
<dbReference type="Proteomes" id="UP001500683">
    <property type="component" value="Unassembled WGS sequence"/>
</dbReference>
<comment type="caution">
    <text evidence="1">The sequence shown here is derived from an EMBL/GenBank/DDBJ whole genome shotgun (WGS) entry which is preliminary data.</text>
</comment>
<dbReference type="EMBL" id="BAAAZG010000002">
    <property type="protein sequence ID" value="GAA4061336.1"/>
    <property type="molecule type" value="Genomic_DNA"/>
</dbReference>
<organism evidence="1 2">
    <name type="scientific">Actinomadura miaoliensis</name>
    <dbReference type="NCBI Taxonomy" id="430685"/>
    <lineage>
        <taxon>Bacteria</taxon>
        <taxon>Bacillati</taxon>
        <taxon>Actinomycetota</taxon>
        <taxon>Actinomycetes</taxon>
        <taxon>Streptosporangiales</taxon>
        <taxon>Thermomonosporaceae</taxon>
        <taxon>Actinomadura</taxon>
    </lineage>
</organism>
<keyword evidence="2" id="KW-1185">Reference proteome</keyword>
<reference evidence="2" key="1">
    <citation type="journal article" date="2019" name="Int. J. Syst. Evol. Microbiol.">
        <title>The Global Catalogue of Microorganisms (GCM) 10K type strain sequencing project: providing services to taxonomists for standard genome sequencing and annotation.</title>
        <authorList>
            <consortium name="The Broad Institute Genomics Platform"/>
            <consortium name="The Broad Institute Genome Sequencing Center for Infectious Disease"/>
            <person name="Wu L."/>
            <person name="Ma J."/>
        </authorList>
    </citation>
    <scope>NUCLEOTIDE SEQUENCE [LARGE SCALE GENOMIC DNA]</scope>
    <source>
        <strain evidence="2">JCM 16702</strain>
    </source>
</reference>
<accession>A0ABP7V802</accession>
<name>A0ABP7V802_9ACTN</name>
<evidence type="ECO:0000313" key="1">
    <source>
        <dbReference type="EMBL" id="GAA4061336.1"/>
    </source>
</evidence>
<evidence type="ECO:0000313" key="2">
    <source>
        <dbReference type="Proteomes" id="UP001500683"/>
    </source>
</evidence>
<dbReference type="RefSeq" id="WP_344942138.1">
    <property type="nucleotide sequence ID" value="NZ_BAAAZG010000002.1"/>
</dbReference>
<gene>
    <name evidence="1" type="ORF">GCM10022214_12880</name>
</gene>
<sequence length="44" mass="5026">MVEQTRGGGGLNVVFKAGRELRPWRNEPLVRDVHDRMMALMTNS</sequence>